<sequence>MGLLEIGGEEKRRTAKARKKKKKKRERSSVWRAFFSWDIFGGGKSQAVRKNKKRMGEITCVDQAREHTAEVDPTRPRCLRRALRRATHTEEDAWGVGLLKGAAHLRHLPRDEPVEQSARFPGRWLGRVRRGGPCCARQKTLAFLVFLSSSCWLCGTRDRHESVFLSSSN</sequence>
<gene>
    <name evidence="2" type="ORF">B296_00012509</name>
</gene>
<evidence type="ECO:0000256" key="1">
    <source>
        <dbReference type="SAM" id="MobiDB-lite"/>
    </source>
</evidence>
<evidence type="ECO:0000313" key="2">
    <source>
        <dbReference type="EMBL" id="RRT71773.1"/>
    </source>
</evidence>
<feature type="region of interest" description="Disordered" evidence="1">
    <location>
        <begin position="1"/>
        <end position="24"/>
    </location>
</feature>
<organism evidence="2 3">
    <name type="scientific">Ensete ventricosum</name>
    <name type="common">Abyssinian banana</name>
    <name type="synonym">Musa ensete</name>
    <dbReference type="NCBI Taxonomy" id="4639"/>
    <lineage>
        <taxon>Eukaryota</taxon>
        <taxon>Viridiplantae</taxon>
        <taxon>Streptophyta</taxon>
        <taxon>Embryophyta</taxon>
        <taxon>Tracheophyta</taxon>
        <taxon>Spermatophyta</taxon>
        <taxon>Magnoliopsida</taxon>
        <taxon>Liliopsida</taxon>
        <taxon>Zingiberales</taxon>
        <taxon>Musaceae</taxon>
        <taxon>Ensete</taxon>
    </lineage>
</organism>
<dbReference type="AlphaFoldDB" id="A0A427A6F7"/>
<name>A0A427A6F7_ENSVE</name>
<proteinExistence type="predicted"/>
<accession>A0A427A6F7</accession>
<feature type="compositionally biased region" description="Basic residues" evidence="1">
    <location>
        <begin position="13"/>
        <end position="24"/>
    </location>
</feature>
<protein>
    <submittedName>
        <fullName evidence="2">Uncharacterized protein</fullName>
    </submittedName>
</protein>
<dbReference type="EMBL" id="AMZH03003616">
    <property type="protein sequence ID" value="RRT71773.1"/>
    <property type="molecule type" value="Genomic_DNA"/>
</dbReference>
<comment type="caution">
    <text evidence="2">The sequence shown here is derived from an EMBL/GenBank/DDBJ whole genome shotgun (WGS) entry which is preliminary data.</text>
</comment>
<evidence type="ECO:0000313" key="3">
    <source>
        <dbReference type="Proteomes" id="UP000287651"/>
    </source>
</evidence>
<reference evidence="2 3" key="1">
    <citation type="journal article" date="2014" name="Agronomy (Basel)">
        <title>A Draft Genome Sequence for Ensete ventricosum, the Drought-Tolerant Tree Against Hunger.</title>
        <authorList>
            <person name="Harrison J."/>
            <person name="Moore K.A."/>
            <person name="Paszkiewicz K."/>
            <person name="Jones T."/>
            <person name="Grant M."/>
            <person name="Ambacheew D."/>
            <person name="Muzemil S."/>
            <person name="Studholme D.J."/>
        </authorList>
    </citation>
    <scope>NUCLEOTIDE SEQUENCE [LARGE SCALE GENOMIC DNA]</scope>
</reference>
<dbReference type="Proteomes" id="UP000287651">
    <property type="component" value="Unassembled WGS sequence"/>
</dbReference>